<name>A0A0D7W2A8_9FLAO</name>
<dbReference type="OrthoDB" id="9813892at2"/>
<dbReference type="RefSeq" id="WP_044633686.1">
    <property type="nucleotide sequence ID" value="NZ_JTDW01000014.1"/>
</dbReference>
<dbReference type="PANTHER" id="PTHR47199">
    <property type="entry name" value="PHOTOSYSTEM II STABILITY/ASSEMBLY FACTOR HCF136, CHLOROPLASTIC"/>
    <property type="match status" value="1"/>
</dbReference>
<sequence>MKSRYILVVILFYLSCKSNKITVRDFKTVTVENILEDSLFSIRAIDIVKNQKYNLYTLYYSGSNKTTGALSFNDIFTPKIENKGRFNFKIPDSVNVYFRSIANTSKSTFVLSVANPALLYKKDKFNRNFELVYQENNPDVFYDSMMFYNDLEGIAIGDSTNGCLSIIITRDGGETWNKISCDKLPEGLPNEGAFAASNSNIAIVGNKTWVATTAGRIYFSEDKGETWEVFNSPMVKNKETEGIYSIDFYDELNGFAIGGDYTKPNENAANKIKTTNGGKTWQLVSQHKNPGYRSCVQYVPNANAKELVAIGFKGIDFSNDGGETWKHLSDEGFYTLRFVNDSVAFAAGSGRISKLVFKE</sequence>
<dbReference type="AlphaFoldDB" id="A0A0D7W2A8"/>
<dbReference type="PATRIC" id="fig|1435349.4.peg.911"/>
<dbReference type="Proteomes" id="UP000032578">
    <property type="component" value="Unassembled WGS sequence"/>
</dbReference>
<organism evidence="1 2">
    <name type="scientific">Neotamlana sedimentorum</name>
    <dbReference type="NCBI Taxonomy" id="1435349"/>
    <lineage>
        <taxon>Bacteria</taxon>
        <taxon>Pseudomonadati</taxon>
        <taxon>Bacteroidota</taxon>
        <taxon>Flavobacteriia</taxon>
        <taxon>Flavobacteriales</taxon>
        <taxon>Flavobacteriaceae</taxon>
        <taxon>Neotamlana</taxon>
    </lineage>
</organism>
<protein>
    <submittedName>
        <fullName evidence="1">Oxidoreductase</fullName>
    </submittedName>
</protein>
<keyword evidence="2" id="KW-1185">Reference proteome</keyword>
<comment type="caution">
    <text evidence="1">The sequence shown here is derived from an EMBL/GenBank/DDBJ whole genome shotgun (WGS) entry which is preliminary data.</text>
</comment>
<dbReference type="SUPFAM" id="SSF110296">
    <property type="entry name" value="Oligoxyloglucan reducing end-specific cellobiohydrolase"/>
    <property type="match status" value="1"/>
</dbReference>
<reference evidence="1 2" key="1">
    <citation type="submission" date="2014-11" db="EMBL/GenBank/DDBJ databases">
        <title>Tamlana sedimentorum sp. nov., isolated from shallow sand sediments of the Sea of Japan.</title>
        <authorList>
            <person name="Romanenko L.A."/>
        </authorList>
    </citation>
    <scope>NUCLEOTIDE SEQUENCE [LARGE SCALE GENOMIC DNA]</scope>
    <source>
        <strain evidence="1 2">JCM 19808</strain>
    </source>
</reference>
<evidence type="ECO:0000313" key="2">
    <source>
        <dbReference type="Proteomes" id="UP000032578"/>
    </source>
</evidence>
<dbReference type="STRING" id="1435349.PW52_14435"/>
<dbReference type="InterPro" id="IPR015943">
    <property type="entry name" value="WD40/YVTN_repeat-like_dom_sf"/>
</dbReference>
<dbReference type="EMBL" id="JTDW01000014">
    <property type="protein sequence ID" value="KJD33240.1"/>
    <property type="molecule type" value="Genomic_DNA"/>
</dbReference>
<accession>A0A0D7W2A8</accession>
<dbReference type="Gene3D" id="2.130.10.10">
    <property type="entry name" value="YVTN repeat-like/Quinoprotein amine dehydrogenase"/>
    <property type="match status" value="2"/>
</dbReference>
<gene>
    <name evidence="1" type="ORF">PW52_14435</name>
</gene>
<dbReference type="PANTHER" id="PTHR47199:SF2">
    <property type="entry name" value="PHOTOSYSTEM II STABILITY_ASSEMBLY FACTOR HCF136, CHLOROPLASTIC"/>
    <property type="match status" value="1"/>
</dbReference>
<evidence type="ECO:0000313" key="1">
    <source>
        <dbReference type="EMBL" id="KJD33240.1"/>
    </source>
</evidence>
<proteinExistence type="predicted"/>